<feature type="transmembrane region" description="Helical" evidence="9">
    <location>
        <begin position="183"/>
        <end position="200"/>
    </location>
</feature>
<feature type="transmembrane region" description="Helical" evidence="9">
    <location>
        <begin position="346"/>
        <end position="364"/>
    </location>
</feature>
<feature type="transmembrane region" description="Helical" evidence="9">
    <location>
        <begin position="447"/>
        <end position="469"/>
    </location>
</feature>
<evidence type="ECO:0000259" key="10">
    <source>
        <dbReference type="PROSITE" id="PS50850"/>
    </source>
</evidence>
<keyword evidence="12" id="KW-1185">Reference proteome</keyword>
<feature type="compositionally biased region" description="Low complexity" evidence="8">
    <location>
        <begin position="474"/>
        <end position="484"/>
    </location>
</feature>
<evidence type="ECO:0000256" key="1">
    <source>
        <dbReference type="ARBA" id="ARBA00004651"/>
    </source>
</evidence>
<dbReference type="Gene3D" id="1.20.1250.20">
    <property type="entry name" value="MFS general substrate transporter like domains"/>
    <property type="match status" value="1"/>
</dbReference>
<keyword evidence="6 9" id="KW-0472">Membrane</keyword>
<feature type="transmembrane region" description="Helical" evidence="9">
    <location>
        <begin position="321"/>
        <end position="339"/>
    </location>
</feature>
<feature type="transmembrane region" description="Helical" evidence="9">
    <location>
        <begin position="419"/>
        <end position="441"/>
    </location>
</feature>
<keyword evidence="5 9" id="KW-1133">Transmembrane helix</keyword>
<feature type="transmembrane region" description="Helical" evidence="9">
    <location>
        <begin position="280"/>
        <end position="301"/>
    </location>
</feature>
<evidence type="ECO:0000256" key="8">
    <source>
        <dbReference type="SAM" id="MobiDB-lite"/>
    </source>
</evidence>
<evidence type="ECO:0000313" key="12">
    <source>
        <dbReference type="Proteomes" id="UP001551482"/>
    </source>
</evidence>
<dbReference type="SUPFAM" id="SSF103473">
    <property type="entry name" value="MFS general substrate transporter"/>
    <property type="match status" value="1"/>
</dbReference>
<evidence type="ECO:0000256" key="9">
    <source>
        <dbReference type="SAM" id="Phobius"/>
    </source>
</evidence>
<dbReference type="InterPro" id="IPR036259">
    <property type="entry name" value="MFS_trans_sf"/>
</dbReference>
<feature type="domain" description="Major facilitator superfamily (MFS) profile" evidence="10">
    <location>
        <begin position="29"/>
        <end position="474"/>
    </location>
</feature>
<name>A0ABV3DNS8_9ACTN</name>
<evidence type="ECO:0000256" key="2">
    <source>
        <dbReference type="ARBA" id="ARBA00022448"/>
    </source>
</evidence>
<feature type="transmembrane region" description="Helical" evidence="9">
    <location>
        <begin position="370"/>
        <end position="398"/>
    </location>
</feature>
<evidence type="ECO:0000256" key="6">
    <source>
        <dbReference type="ARBA" id="ARBA00023136"/>
    </source>
</evidence>
<feature type="transmembrane region" description="Helical" evidence="9">
    <location>
        <begin position="239"/>
        <end position="260"/>
    </location>
</feature>
<accession>A0ABV3DNS8</accession>
<keyword evidence="3" id="KW-1003">Cell membrane</keyword>
<dbReference type="Proteomes" id="UP001551482">
    <property type="component" value="Unassembled WGS sequence"/>
</dbReference>
<dbReference type="PANTHER" id="PTHR42718">
    <property type="entry name" value="MAJOR FACILITATOR SUPERFAMILY MULTIDRUG TRANSPORTER MFSC"/>
    <property type="match status" value="1"/>
</dbReference>
<evidence type="ECO:0000313" key="11">
    <source>
        <dbReference type="EMBL" id="MEU8137417.1"/>
    </source>
</evidence>
<organism evidence="11 12">
    <name type="scientific">Streptodolium elevatio</name>
    <dbReference type="NCBI Taxonomy" id="3157996"/>
    <lineage>
        <taxon>Bacteria</taxon>
        <taxon>Bacillati</taxon>
        <taxon>Actinomycetota</taxon>
        <taxon>Actinomycetes</taxon>
        <taxon>Kitasatosporales</taxon>
        <taxon>Streptomycetaceae</taxon>
        <taxon>Streptodolium</taxon>
    </lineage>
</organism>
<feature type="transmembrane region" description="Helical" evidence="9">
    <location>
        <begin position="152"/>
        <end position="171"/>
    </location>
</feature>
<dbReference type="PRINTS" id="PR01036">
    <property type="entry name" value="TCRTETB"/>
</dbReference>
<evidence type="ECO:0000256" key="7">
    <source>
        <dbReference type="ARBA" id="ARBA00023251"/>
    </source>
</evidence>
<keyword evidence="4 9" id="KW-0812">Transmembrane</keyword>
<dbReference type="InterPro" id="IPR011701">
    <property type="entry name" value="MFS"/>
</dbReference>
<dbReference type="InterPro" id="IPR020846">
    <property type="entry name" value="MFS_dom"/>
</dbReference>
<feature type="transmembrane region" description="Helical" evidence="9">
    <location>
        <begin position="128"/>
        <end position="145"/>
    </location>
</feature>
<dbReference type="PROSITE" id="PS50850">
    <property type="entry name" value="MFS"/>
    <property type="match status" value="1"/>
</dbReference>
<feature type="compositionally biased region" description="Basic and acidic residues" evidence="8">
    <location>
        <begin position="495"/>
        <end position="509"/>
    </location>
</feature>
<dbReference type="EMBL" id="JBEZFP010000088">
    <property type="protein sequence ID" value="MEU8137417.1"/>
    <property type="molecule type" value="Genomic_DNA"/>
</dbReference>
<evidence type="ECO:0000256" key="4">
    <source>
        <dbReference type="ARBA" id="ARBA00022692"/>
    </source>
</evidence>
<sequence>MSGEPRTQLGDTKGTGGAEPATTTVRRWALALGAVASVMAALDTLVVSTALHTIRLDLGSSVEELEWTVNAYNLSFAVLLLTAAAVGDRFGRRRMFAAGLLLFTAGSAACALSGSVAALIAARAVQGVGAALIMTLALALVSAAFPAHRRGAAIGILEGVTGLGVALGPLVGGAVAEGLAWQWIFWINVPIGLAAVPLVLRKLPESHGPDSALDLPGVGLVTAGSFGVVWALVRGNPAGWGSVEVVGALLGGAALLAAFVRWEQRTPEPMLPLRFFRSRAFSAGNAAVFFTMASLFVAVFFLAQFMQTVLGYGPLGAGLRLMPWTATLFFCAPVAGALVDRIGERPLLSGGLALQAVGLGWIALVAEPGVAYGTLVAPLVIAGCGVSMAIPAVQTSVVGAVEHVEIGKAAGANGMMRELGGVFGIAVAVAVFSGTGGYATAEQFSDGFTAALGVGVGLALLGALAGLFLPGRRSAPAGSAASAPTPTPTPAPSSAHDDAAAPAEEDRRDRRVTRSAG</sequence>
<protein>
    <submittedName>
        <fullName evidence="11">MFS transporter</fullName>
    </submittedName>
</protein>
<feature type="transmembrane region" description="Helical" evidence="9">
    <location>
        <begin position="28"/>
        <end position="51"/>
    </location>
</feature>
<dbReference type="CDD" id="cd17321">
    <property type="entry name" value="MFS_MMR_MDR_like"/>
    <property type="match status" value="1"/>
</dbReference>
<comment type="caution">
    <text evidence="11">The sequence shown here is derived from an EMBL/GenBank/DDBJ whole genome shotgun (WGS) entry which is preliminary data.</text>
</comment>
<dbReference type="NCBIfam" id="TIGR00711">
    <property type="entry name" value="efflux_EmrB"/>
    <property type="match status" value="1"/>
</dbReference>
<proteinExistence type="predicted"/>
<gene>
    <name evidence="11" type="ORF">AB0C36_28380</name>
</gene>
<dbReference type="PANTHER" id="PTHR42718:SF46">
    <property type="entry name" value="BLR6921 PROTEIN"/>
    <property type="match status" value="1"/>
</dbReference>
<evidence type="ECO:0000256" key="5">
    <source>
        <dbReference type="ARBA" id="ARBA00022989"/>
    </source>
</evidence>
<keyword evidence="2" id="KW-0813">Transport</keyword>
<feature type="transmembrane region" description="Helical" evidence="9">
    <location>
        <begin position="71"/>
        <end position="87"/>
    </location>
</feature>
<feature type="transmembrane region" description="Helical" evidence="9">
    <location>
        <begin position="212"/>
        <end position="233"/>
    </location>
</feature>
<dbReference type="Gene3D" id="1.20.1720.10">
    <property type="entry name" value="Multidrug resistance protein D"/>
    <property type="match status" value="1"/>
</dbReference>
<feature type="region of interest" description="Disordered" evidence="8">
    <location>
        <begin position="1"/>
        <end position="20"/>
    </location>
</feature>
<keyword evidence="7" id="KW-0046">Antibiotic resistance</keyword>
<dbReference type="Pfam" id="PF07690">
    <property type="entry name" value="MFS_1"/>
    <property type="match status" value="1"/>
</dbReference>
<feature type="region of interest" description="Disordered" evidence="8">
    <location>
        <begin position="474"/>
        <end position="517"/>
    </location>
</feature>
<feature type="transmembrane region" description="Helical" evidence="9">
    <location>
        <begin position="99"/>
        <end position="122"/>
    </location>
</feature>
<dbReference type="RefSeq" id="WP_358359284.1">
    <property type="nucleotide sequence ID" value="NZ_JBEZFP010000088.1"/>
</dbReference>
<comment type="subcellular location">
    <subcellularLocation>
        <location evidence="1">Cell membrane</location>
        <topology evidence="1">Multi-pass membrane protein</topology>
    </subcellularLocation>
</comment>
<dbReference type="InterPro" id="IPR004638">
    <property type="entry name" value="EmrB-like"/>
</dbReference>
<reference evidence="11 12" key="1">
    <citation type="submission" date="2024-06" db="EMBL/GenBank/DDBJ databases">
        <title>The Natural Products Discovery Center: Release of the First 8490 Sequenced Strains for Exploring Actinobacteria Biosynthetic Diversity.</title>
        <authorList>
            <person name="Kalkreuter E."/>
            <person name="Kautsar S.A."/>
            <person name="Yang D."/>
            <person name="Bader C.D."/>
            <person name="Teijaro C.N."/>
            <person name="Fluegel L."/>
            <person name="Davis C.M."/>
            <person name="Simpson J.R."/>
            <person name="Lauterbach L."/>
            <person name="Steele A.D."/>
            <person name="Gui C."/>
            <person name="Meng S."/>
            <person name="Li G."/>
            <person name="Viehrig K."/>
            <person name="Ye F."/>
            <person name="Su P."/>
            <person name="Kiefer A.F."/>
            <person name="Nichols A."/>
            <person name="Cepeda A.J."/>
            <person name="Yan W."/>
            <person name="Fan B."/>
            <person name="Jiang Y."/>
            <person name="Adhikari A."/>
            <person name="Zheng C.-J."/>
            <person name="Schuster L."/>
            <person name="Cowan T.M."/>
            <person name="Smanski M.J."/>
            <person name="Chevrette M.G."/>
            <person name="De Carvalho L.P.S."/>
            <person name="Shen B."/>
        </authorList>
    </citation>
    <scope>NUCLEOTIDE SEQUENCE [LARGE SCALE GENOMIC DNA]</scope>
    <source>
        <strain evidence="11 12">NPDC048946</strain>
    </source>
</reference>
<evidence type="ECO:0000256" key="3">
    <source>
        <dbReference type="ARBA" id="ARBA00022475"/>
    </source>
</evidence>